<organism evidence="1 2">
    <name type="scientific">Paenibacillus soyae</name>
    <dbReference type="NCBI Taxonomy" id="2969249"/>
    <lineage>
        <taxon>Bacteria</taxon>
        <taxon>Bacillati</taxon>
        <taxon>Bacillota</taxon>
        <taxon>Bacilli</taxon>
        <taxon>Bacillales</taxon>
        <taxon>Paenibacillaceae</taxon>
        <taxon>Paenibacillus</taxon>
    </lineage>
</organism>
<evidence type="ECO:0000313" key="1">
    <source>
        <dbReference type="EMBL" id="MCR2802800.1"/>
    </source>
</evidence>
<evidence type="ECO:0000313" key="2">
    <source>
        <dbReference type="Proteomes" id="UP001141950"/>
    </source>
</evidence>
<dbReference type="Proteomes" id="UP001141950">
    <property type="component" value="Unassembled WGS sequence"/>
</dbReference>
<gene>
    <name evidence="1" type="ORF">NQZ67_02805</name>
</gene>
<dbReference type="AlphaFoldDB" id="A0A9X2MLZ8"/>
<dbReference type="EMBL" id="JANIPJ010000002">
    <property type="protein sequence ID" value="MCR2802800.1"/>
    <property type="molecule type" value="Genomic_DNA"/>
</dbReference>
<name>A0A9X2MLZ8_9BACL</name>
<reference evidence="1" key="1">
    <citation type="submission" date="2022-08" db="EMBL/GenBank/DDBJ databases">
        <title>The genomic sequence of strain Paenibacillus sp. SCIV0701.</title>
        <authorList>
            <person name="Zhao H."/>
        </authorList>
    </citation>
    <scope>NUCLEOTIDE SEQUENCE</scope>
    <source>
        <strain evidence="1">SCIV0701</strain>
    </source>
</reference>
<comment type="caution">
    <text evidence="1">The sequence shown here is derived from an EMBL/GenBank/DDBJ whole genome shotgun (WGS) entry which is preliminary data.</text>
</comment>
<sequence>MYLFILSLFFLSACSMEQDKPKSYEAKGQYWQAHINPEVELINGKRKFTITFHYLGSIVDINQTKKIVFAQGTRLGTEVVNVFDSTHKEESIKAEELYGIITEDLQNKKTTEFKVDYYFMEDADTDTFEAIEEDRMNIQILWERNNSEFNDVINIQ</sequence>
<proteinExistence type="predicted"/>
<dbReference type="RefSeq" id="WP_257442541.1">
    <property type="nucleotide sequence ID" value="NZ_JANIPJ010000002.1"/>
</dbReference>
<keyword evidence="2" id="KW-1185">Reference proteome</keyword>
<protein>
    <submittedName>
        <fullName evidence="1">Uncharacterized protein</fullName>
    </submittedName>
</protein>
<accession>A0A9X2MLZ8</accession>